<feature type="compositionally biased region" description="Basic and acidic residues" evidence="2">
    <location>
        <begin position="309"/>
        <end position="319"/>
    </location>
</feature>
<organism evidence="4 5">
    <name type="scientific">Alectoria fallacina</name>
    <dbReference type="NCBI Taxonomy" id="1903189"/>
    <lineage>
        <taxon>Eukaryota</taxon>
        <taxon>Fungi</taxon>
        <taxon>Dikarya</taxon>
        <taxon>Ascomycota</taxon>
        <taxon>Pezizomycotina</taxon>
        <taxon>Lecanoromycetes</taxon>
        <taxon>OSLEUM clade</taxon>
        <taxon>Lecanoromycetidae</taxon>
        <taxon>Lecanorales</taxon>
        <taxon>Lecanorineae</taxon>
        <taxon>Parmeliaceae</taxon>
        <taxon>Alectoria</taxon>
    </lineage>
</organism>
<feature type="coiled-coil region" evidence="1">
    <location>
        <begin position="189"/>
        <end position="234"/>
    </location>
</feature>
<comment type="caution">
    <text evidence="4">The sequence shown here is derived from an EMBL/GenBank/DDBJ whole genome shotgun (WGS) entry which is preliminary data.</text>
</comment>
<keyword evidence="3" id="KW-0812">Transmembrane</keyword>
<sequence length="329" mass="36042">MQPSNDGYASDTIIEEGSEEEEQPSLPPSPLDGAHDPAPKPAQPSPIQSSATRELRVHELLALLMCFLFPAGGAWLLHHIRGQLTRPSEGLVSDYNLTIFLLAAELRPLSHLIKLVQARTLHLQRTVTTNAYSSTSSNMSSATVNDLQDRLTEIEKHIADADTNTNGTNPKSPIPDLVTQVRKTLQPDLDALNRAVRRYEKRATLLSLQTESRLQDLEKRLGDAITLAAAAERSSQFSRQRRGNGVGLVLDLFDDLASVASLPIQFCWTVVTFPWRIVASIVGSVVVGAEGWVGNKVRREMRTAGVVEKRGGSGSEKRRVQGRAGKKVM</sequence>
<keyword evidence="3" id="KW-0472">Membrane</keyword>
<dbReference type="PANTHER" id="PTHR42032">
    <property type="entry name" value="YALI0E30679P"/>
    <property type="match status" value="1"/>
</dbReference>
<dbReference type="Proteomes" id="UP000664203">
    <property type="component" value="Unassembled WGS sequence"/>
</dbReference>
<dbReference type="AlphaFoldDB" id="A0A8H3FYI0"/>
<dbReference type="EMBL" id="CAJPDR010000274">
    <property type="protein sequence ID" value="CAF9929811.1"/>
    <property type="molecule type" value="Genomic_DNA"/>
</dbReference>
<feature type="transmembrane region" description="Helical" evidence="3">
    <location>
        <begin position="60"/>
        <end position="78"/>
    </location>
</feature>
<feature type="region of interest" description="Disordered" evidence="2">
    <location>
        <begin position="309"/>
        <end position="329"/>
    </location>
</feature>
<dbReference type="PANTHER" id="PTHR42032:SF1">
    <property type="entry name" value="YALI0E30679P"/>
    <property type="match status" value="1"/>
</dbReference>
<feature type="compositionally biased region" description="Acidic residues" evidence="2">
    <location>
        <begin position="13"/>
        <end position="23"/>
    </location>
</feature>
<gene>
    <name evidence="4" type="ORF">ALECFALPRED_004454</name>
</gene>
<proteinExistence type="predicted"/>
<protein>
    <submittedName>
        <fullName evidence="4">Uncharacterized protein</fullName>
    </submittedName>
</protein>
<evidence type="ECO:0000256" key="3">
    <source>
        <dbReference type="SAM" id="Phobius"/>
    </source>
</evidence>
<reference evidence="4" key="1">
    <citation type="submission" date="2021-03" db="EMBL/GenBank/DDBJ databases">
        <authorList>
            <person name="Tagirdzhanova G."/>
        </authorList>
    </citation>
    <scope>NUCLEOTIDE SEQUENCE</scope>
</reference>
<keyword evidence="5" id="KW-1185">Reference proteome</keyword>
<evidence type="ECO:0000313" key="4">
    <source>
        <dbReference type="EMBL" id="CAF9929811.1"/>
    </source>
</evidence>
<accession>A0A8H3FYI0</accession>
<name>A0A8H3FYI0_9LECA</name>
<evidence type="ECO:0000256" key="2">
    <source>
        <dbReference type="SAM" id="MobiDB-lite"/>
    </source>
</evidence>
<evidence type="ECO:0000256" key="1">
    <source>
        <dbReference type="SAM" id="Coils"/>
    </source>
</evidence>
<keyword evidence="3" id="KW-1133">Transmembrane helix</keyword>
<dbReference type="OrthoDB" id="5422510at2759"/>
<evidence type="ECO:0000313" key="5">
    <source>
        <dbReference type="Proteomes" id="UP000664203"/>
    </source>
</evidence>
<feature type="compositionally biased region" description="Basic residues" evidence="2">
    <location>
        <begin position="320"/>
        <end position="329"/>
    </location>
</feature>
<keyword evidence="1" id="KW-0175">Coiled coil</keyword>
<feature type="region of interest" description="Disordered" evidence="2">
    <location>
        <begin position="1"/>
        <end position="51"/>
    </location>
</feature>